<dbReference type="Gene3D" id="3.30.200.20">
    <property type="entry name" value="Phosphorylase Kinase, domain 1"/>
    <property type="match status" value="1"/>
</dbReference>
<dbReference type="GO" id="GO:0046872">
    <property type="term" value="F:metal ion binding"/>
    <property type="evidence" value="ECO:0007669"/>
    <property type="project" value="UniProtKB-KW"/>
</dbReference>
<keyword evidence="8" id="KW-0067">ATP-binding</keyword>
<evidence type="ECO:0000256" key="6">
    <source>
        <dbReference type="ARBA" id="ARBA00022741"/>
    </source>
</evidence>
<proteinExistence type="inferred from homology"/>
<dbReference type="Proteomes" id="UP000034616">
    <property type="component" value="Unassembled WGS sequence"/>
</dbReference>
<evidence type="ECO:0000256" key="5">
    <source>
        <dbReference type="ARBA" id="ARBA00022723"/>
    </source>
</evidence>
<keyword evidence="5" id="KW-0479">Metal-binding</keyword>
<comment type="caution">
    <text evidence="13">The sequence shown here is derived from an EMBL/GenBank/DDBJ whole genome shotgun (WGS) entry which is preliminary data.</text>
</comment>
<evidence type="ECO:0000256" key="7">
    <source>
        <dbReference type="ARBA" id="ARBA00022777"/>
    </source>
</evidence>
<comment type="similarity">
    <text evidence="1">Belongs to the protein kinase superfamily. RIO-type Ser/Thr kinase family.</text>
</comment>
<evidence type="ECO:0000256" key="4">
    <source>
        <dbReference type="ARBA" id="ARBA00022679"/>
    </source>
</evidence>
<organism evidence="13 14">
    <name type="scientific">Candidatus Uhrbacteria bacterium GW2011_GWC2_41_11</name>
    <dbReference type="NCBI Taxonomy" id="1618985"/>
    <lineage>
        <taxon>Bacteria</taxon>
        <taxon>Candidatus Uhriibacteriota</taxon>
    </lineage>
</organism>
<evidence type="ECO:0000256" key="10">
    <source>
        <dbReference type="ARBA" id="ARBA00047899"/>
    </source>
</evidence>
<evidence type="ECO:0000256" key="2">
    <source>
        <dbReference type="ARBA" id="ARBA00012513"/>
    </source>
</evidence>
<accession>A0A0G0UEP8</accession>
<dbReference type="Pfam" id="PF01163">
    <property type="entry name" value="RIO1"/>
    <property type="match status" value="1"/>
</dbReference>
<dbReference type="EC" id="2.7.11.1" evidence="2"/>
<name>A0A0G0UEP8_9BACT</name>
<dbReference type="PANTHER" id="PTHR45723">
    <property type="entry name" value="SERINE/THREONINE-PROTEIN KINASE RIO1"/>
    <property type="match status" value="1"/>
</dbReference>
<dbReference type="InterPro" id="IPR018934">
    <property type="entry name" value="RIO_dom"/>
</dbReference>
<dbReference type="InterPro" id="IPR051272">
    <property type="entry name" value="RIO-type_Ser/Thr_kinase"/>
</dbReference>
<dbReference type="InterPro" id="IPR000719">
    <property type="entry name" value="Prot_kinase_dom"/>
</dbReference>
<keyword evidence="3 13" id="KW-0723">Serine/threonine-protein kinase</keyword>
<dbReference type="SUPFAM" id="SSF56112">
    <property type="entry name" value="Protein kinase-like (PK-like)"/>
    <property type="match status" value="1"/>
</dbReference>
<keyword evidence="9" id="KW-0460">Magnesium</keyword>
<dbReference type="EMBL" id="LCAH01000003">
    <property type="protein sequence ID" value="KKR87388.1"/>
    <property type="molecule type" value="Genomic_DNA"/>
</dbReference>
<keyword evidence="4" id="KW-0808">Transferase</keyword>
<keyword evidence="6" id="KW-0547">Nucleotide-binding</keyword>
<dbReference type="PROSITE" id="PS50011">
    <property type="entry name" value="PROTEIN_KINASE_DOM"/>
    <property type="match status" value="1"/>
</dbReference>
<dbReference type="GO" id="GO:0005524">
    <property type="term" value="F:ATP binding"/>
    <property type="evidence" value="ECO:0007669"/>
    <property type="project" value="UniProtKB-KW"/>
</dbReference>
<evidence type="ECO:0000259" key="12">
    <source>
        <dbReference type="PROSITE" id="PS50011"/>
    </source>
</evidence>
<sequence>MQDFSQIIEQAKAFGHTVAVVSHIKSGKEAAVFRAMLDGKIVAMKVYKNPEERSFQNAYEYLAGKFYKSPSARRAVAKKNKFGRKLKQKNWIKREFFMLQKFHEAGAAIPRPILQIDDSIFMELLGDEGIVAPRLIDIELDQNEAATAYHSIIESILIFWEHGIVHADLSPYNVLWWKSKPFIIDFPQSIDKRLHPDARNILDRDLKNITKYFGRYTEVDLAAAEKRFK</sequence>
<dbReference type="InterPro" id="IPR011009">
    <property type="entry name" value="Kinase-like_dom_sf"/>
</dbReference>
<keyword evidence="7 13" id="KW-0418">Kinase</keyword>
<dbReference type="InterPro" id="IPR000687">
    <property type="entry name" value="RIO_kinase"/>
</dbReference>
<evidence type="ECO:0000256" key="3">
    <source>
        <dbReference type="ARBA" id="ARBA00022527"/>
    </source>
</evidence>
<evidence type="ECO:0000313" key="13">
    <source>
        <dbReference type="EMBL" id="KKR87388.1"/>
    </source>
</evidence>
<reference evidence="13 14" key="1">
    <citation type="journal article" date="2015" name="Nature">
        <title>rRNA introns, odd ribosomes, and small enigmatic genomes across a large radiation of phyla.</title>
        <authorList>
            <person name="Brown C.T."/>
            <person name="Hug L.A."/>
            <person name="Thomas B.C."/>
            <person name="Sharon I."/>
            <person name="Castelle C.J."/>
            <person name="Singh A."/>
            <person name="Wilkins M.J."/>
            <person name="Williams K.H."/>
            <person name="Banfield J.F."/>
        </authorList>
    </citation>
    <scope>NUCLEOTIDE SEQUENCE [LARGE SCALE GENOMIC DNA]</scope>
</reference>
<dbReference type="Gene3D" id="1.10.510.10">
    <property type="entry name" value="Transferase(Phosphotransferase) domain 1"/>
    <property type="match status" value="1"/>
</dbReference>
<evidence type="ECO:0000256" key="9">
    <source>
        <dbReference type="ARBA" id="ARBA00022842"/>
    </source>
</evidence>
<evidence type="ECO:0000313" key="14">
    <source>
        <dbReference type="Proteomes" id="UP000034616"/>
    </source>
</evidence>
<protein>
    <recommendedName>
        <fullName evidence="2">non-specific serine/threonine protein kinase</fullName>
        <ecNumber evidence="2">2.7.11.1</ecNumber>
    </recommendedName>
</protein>
<evidence type="ECO:0000256" key="8">
    <source>
        <dbReference type="ARBA" id="ARBA00022840"/>
    </source>
</evidence>
<gene>
    <name evidence="13" type="ORF">UU35_C0003G0014</name>
</gene>
<feature type="domain" description="Protein kinase" evidence="12">
    <location>
        <begin position="18"/>
        <end position="229"/>
    </location>
</feature>
<dbReference type="SMART" id="SM00090">
    <property type="entry name" value="RIO"/>
    <property type="match status" value="1"/>
</dbReference>
<evidence type="ECO:0000256" key="1">
    <source>
        <dbReference type="ARBA" id="ARBA00009196"/>
    </source>
</evidence>
<comment type="catalytic activity">
    <reaction evidence="10">
        <text>L-threonyl-[protein] + ATP = O-phospho-L-threonyl-[protein] + ADP + H(+)</text>
        <dbReference type="Rhea" id="RHEA:46608"/>
        <dbReference type="Rhea" id="RHEA-COMP:11060"/>
        <dbReference type="Rhea" id="RHEA-COMP:11605"/>
        <dbReference type="ChEBI" id="CHEBI:15378"/>
        <dbReference type="ChEBI" id="CHEBI:30013"/>
        <dbReference type="ChEBI" id="CHEBI:30616"/>
        <dbReference type="ChEBI" id="CHEBI:61977"/>
        <dbReference type="ChEBI" id="CHEBI:456216"/>
        <dbReference type="EC" id="2.7.11.1"/>
    </reaction>
</comment>
<evidence type="ECO:0000256" key="11">
    <source>
        <dbReference type="ARBA" id="ARBA00048679"/>
    </source>
</evidence>
<dbReference type="GO" id="GO:0004674">
    <property type="term" value="F:protein serine/threonine kinase activity"/>
    <property type="evidence" value="ECO:0007669"/>
    <property type="project" value="UniProtKB-KW"/>
</dbReference>
<comment type="catalytic activity">
    <reaction evidence="11">
        <text>L-seryl-[protein] + ATP = O-phospho-L-seryl-[protein] + ADP + H(+)</text>
        <dbReference type="Rhea" id="RHEA:17989"/>
        <dbReference type="Rhea" id="RHEA-COMP:9863"/>
        <dbReference type="Rhea" id="RHEA-COMP:11604"/>
        <dbReference type="ChEBI" id="CHEBI:15378"/>
        <dbReference type="ChEBI" id="CHEBI:29999"/>
        <dbReference type="ChEBI" id="CHEBI:30616"/>
        <dbReference type="ChEBI" id="CHEBI:83421"/>
        <dbReference type="ChEBI" id="CHEBI:456216"/>
        <dbReference type="EC" id="2.7.11.1"/>
    </reaction>
</comment>
<dbReference type="AlphaFoldDB" id="A0A0G0UEP8"/>